<feature type="region of interest" description="Disordered" evidence="1">
    <location>
        <begin position="146"/>
        <end position="172"/>
    </location>
</feature>
<keyword evidence="3" id="KW-1185">Reference proteome</keyword>
<evidence type="ECO:0000313" key="3">
    <source>
        <dbReference type="Proteomes" id="UP000290900"/>
    </source>
</evidence>
<evidence type="ECO:0000313" key="2">
    <source>
        <dbReference type="EMBL" id="VEU20512.1"/>
    </source>
</evidence>
<organism evidence="2 3">
    <name type="scientific">Brettanomyces naardenensis</name>
    <name type="common">Yeast</name>
    <dbReference type="NCBI Taxonomy" id="13370"/>
    <lineage>
        <taxon>Eukaryota</taxon>
        <taxon>Fungi</taxon>
        <taxon>Dikarya</taxon>
        <taxon>Ascomycota</taxon>
        <taxon>Saccharomycotina</taxon>
        <taxon>Pichiomycetes</taxon>
        <taxon>Pichiales</taxon>
        <taxon>Pichiaceae</taxon>
        <taxon>Brettanomyces</taxon>
    </lineage>
</organism>
<dbReference type="AlphaFoldDB" id="A0A448YHT4"/>
<feature type="region of interest" description="Disordered" evidence="1">
    <location>
        <begin position="1"/>
        <end position="126"/>
    </location>
</feature>
<feature type="compositionally biased region" description="Low complexity" evidence="1">
    <location>
        <begin position="22"/>
        <end position="38"/>
    </location>
</feature>
<dbReference type="OrthoDB" id="10573854at2759"/>
<sequence length="483" mass="54100">MANSHSKSRAANAATHSRFPPSSTNVESSSDSENVSETGLLSDTSTPSHYASSETLSTTEDSWSVILDEDGLPSEPAPTTPERTRKTDEDDSNSNKETPVDSEVADTPKASDQNETANEDQSMSFTAKNSISTLKEDSTAQFDMRGIAGSNHEDSPTIGSKGTSLDTPLEPKLQPKSQSFSAIVANVKAFVFQHKVLSASLVFVVVGSLLEASTSSINDYMWRRSIVNKSVPVYDIPVNDKYVQLYVDTCTSTAQKLDDKLHRCIDNGYKFKSNRYIGHCFSEYAEDLRKDSEFCDFNVEKMVLQASVKYSKDYANLLANSAAVVAAEYRRSLQDLGNTFLRTASKRSKEYYDSTNAFLRNDLPKFRGQLSQQIRYLHNRYIRSAQQQVLDGTAILYYGYAVPGYERLVVQGNDFYHEYLITAGNTAKSFFETKVKPTTARVYSSIQSVPFQDYWDNALQRQAAWRNASLDRFNDLLRRFNAF</sequence>
<feature type="compositionally biased region" description="Polar residues" evidence="1">
    <location>
        <begin position="157"/>
        <end position="166"/>
    </location>
</feature>
<protein>
    <submittedName>
        <fullName evidence="2">DEKNAAC101264</fullName>
    </submittedName>
</protein>
<name>A0A448YHT4_BRENA</name>
<accession>A0A448YHT4</accession>
<feature type="compositionally biased region" description="Polar residues" evidence="1">
    <location>
        <begin position="110"/>
        <end position="126"/>
    </location>
</feature>
<reference evidence="2 3" key="1">
    <citation type="submission" date="2018-12" db="EMBL/GenBank/DDBJ databases">
        <authorList>
            <person name="Tiukova I."/>
            <person name="Dainat J."/>
        </authorList>
    </citation>
    <scope>NUCLEOTIDE SEQUENCE [LARGE SCALE GENOMIC DNA]</scope>
</reference>
<feature type="compositionally biased region" description="Polar residues" evidence="1">
    <location>
        <begin position="39"/>
        <end position="62"/>
    </location>
</feature>
<dbReference type="EMBL" id="CAACVR010000004">
    <property type="protein sequence ID" value="VEU20512.1"/>
    <property type="molecule type" value="Genomic_DNA"/>
</dbReference>
<dbReference type="Proteomes" id="UP000290900">
    <property type="component" value="Unassembled WGS sequence"/>
</dbReference>
<evidence type="ECO:0000256" key="1">
    <source>
        <dbReference type="SAM" id="MobiDB-lite"/>
    </source>
</evidence>
<dbReference type="InParanoid" id="A0A448YHT4"/>
<gene>
    <name evidence="2" type="ORF">BRENAR_LOCUS1247</name>
</gene>
<proteinExistence type="predicted"/>